<comment type="caution">
    <text evidence="5">Lacks conserved residue(s) required for the propagation of feature annotation.</text>
</comment>
<dbReference type="EMBL" id="KE124863">
    <property type="protein sequence ID" value="EPB76458.1"/>
    <property type="molecule type" value="Genomic_DNA"/>
</dbReference>
<dbReference type="SUPFAM" id="SSF57535">
    <property type="entry name" value="Complement control module/SCR domain"/>
    <property type="match status" value="5"/>
</dbReference>
<evidence type="ECO:0000256" key="4">
    <source>
        <dbReference type="ARBA" id="ARBA00023157"/>
    </source>
</evidence>
<dbReference type="PANTHER" id="PTHR45785">
    <property type="entry name" value="COMPLEMENT FACTOR H-RELATED"/>
    <property type="match status" value="1"/>
</dbReference>
<feature type="domain" description="Sushi" evidence="6">
    <location>
        <begin position="56"/>
        <end position="116"/>
    </location>
</feature>
<dbReference type="AlphaFoldDB" id="A0A0D6LZ21"/>
<dbReference type="SMART" id="SM00032">
    <property type="entry name" value="CCP"/>
    <property type="match status" value="5"/>
</dbReference>
<dbReference type="InterPro" id="IPR035976">
    <property type="entry name" value="Sushi/SCR/CCP_sf"/>
</dbReference>
<proteinExistence type="predicted"/>
<keyword evidence="8" id="KW-1185">Reference proteome</keyword>
<keyword evidence="2 5" id="KW-0768">Sushi</keyword>
<dbReference type="PROSITE" id="PS50923">
    <property type="entry name" value="SUSHI"/>
    <property type="match status" value="2"/>
</dbReference>
<protein>
    <submittedName>
        <fullName evidence="7">Sushi domain protein</fullName>
    </submittedName>
</protein>
<reference evidence="7 8" key="1">
    <citation type="submission" date="2013-05" db="EMBL/GenBank/DDBJ databases">
        <title>Draft genome of the parasitic nematode Anyclostoma ceylanicum.</title>
        <authorList>
            <person name="Mitreva M."/>
        </authorList>
    </citation>
    <scope>NUCLEOTIDE SEQUENCE [LARGE SCALE GENOMIC DNA]</scope>
</reference>
<dbReference type="InterPro" id="IPR000436">
    <property type="entry name" value="Sushi_SCR_CCP_dom"/>
</dbReference>
<organism evidence="7 8">
    <name type="scientific">Ancylostoma ceylanicum</name>
    <dbReference type="NCBI Taxonomy" id="53326"/>
    <lineage>
        <taxon>Eukaryota</taxon>
        <taxon>Metazoa</taxon>
        <taxon>Ecdysozoa</taxon>
        <taxon>Nematoda</taxon>
        <taxon>Chromadorea</taxon>
        <taxon>Rhabditida</taxon>
        <taxon>Rhabditina</taxon>
        <taxon>Rhabditomorpha</taxon>
        <taxon>Strongyloidea</taxon>
        <taxon>Ancylostomatidae</taxon>
        <taxon>Ancylostomatinae</taxon>
        <taxon>Ancylostoma</taxon>
    </lineage>
</organism>
<dbReference type="Proteomes" id="UP000054495">
    <property type="component" value="Unassembled WGS sequence"/>
</dbReference>
<gene>
    <name evidence="7" type="ORF">ANCCEY_04442</name>
</gene>
<evidence type="ECO:0000256" key="2">
    <source>
        <dbReference type="ARBA" id="ARBA00022659"/>
    </source>
</evidence>
<sequence>MKWRSVTGVLCDKNIPERFKSKVYRTVVRDVALYGAECWAVTKEVERRLGGGVTGTPCTMLIAPLNGMVTYSQTGFSYPSGTTATLTCNLGYSVSGTSITTCQSGIWTPALGQCNSGTSGGTTSQCYVGVTPVANGLVNYSNAKQFGPWPSGSSATLTCNIGYIASGPTISTCSGNGQFLPTTLGPCTSTTSGSGTSGLTCPALLAVGGTISYSNGGLAPYPQGTTATLFCNLGYTLSGLPTVTCQSGAWTPFPGLGSCLMSTLQRRPVEAVVVQHDDAEELKNFCPAPVASPFGEITFSKTSNTSGFPPGTTAALRCTMGRYIAGPSFSTCSRGSFRPLLGKCTDGKENALPGACLPLTPPVNGRITYIQSGKLDNFEVGTTALLYCLESFAVTGQATVVCSKDGWQPSSGLGECDPTIRKL</sequence>
<name>A0A0D6LZ21_9BILA</name>
<evidence type="ECO:0000313" key="7">
    <source>
        <dbReference type="EMBL" id="EPB76458.1"/>
    </source>
</evidence>
<evidence type="ECO:0000256" key="5">
    <source>
        <dbReference type="PROSITE-ProRule" id="PRU00302"/>
    </source>
</evidence>
<dbReference type="CDD" id="cd00033">
    <property type="entry name" value="CCP"/>
    <property type="match status" value="3"/>
</dbReference>
<dbReference type="Pfam" id="PF00084">
    <property type="entry name" value="Sushi"/>
    <property type="match status" value="3"/>
</dbReference>
<accession>A0A0D6LZ21</accession>
<comment type="subcellular location">
    <subcellularLocation>
        <location evidence="1">Virion</location>
    </subcellularLocation>
</comment>
<dbReference type="PANTHER" id="PTHR45785:SF2">
    <property type="entry name" value="COMPLEMENT FACTOR H-RELATED"/>
    <property type="match status" value="1"/>
</dbReference>
<evidence type="ECO:0000259" key="6">
    <source>
        <dbReference type="PROSITE" id="PS50923"/>
    </source>
</evidence>
<feature type="domain" description="Sushi" evidence="6">
    <location>
        <begin position="199"/>
        <end position="261"/>
    </location>
</feature>
<keyword evidence="3" id="KW-0732">Signal</keyword>
<evidence type="ECO:0000313" key="8">
    <source>
        <dbReference type="Proteomes" id="UP000054495"/>
    </source>
</evidence>
<evidence type="ECO:0000256" key="3">
    <source>
        <dbReference type="ARBA" id="ARBA00022729"/>
    </source>
</evidence>
<evidence type="ECO:0000256" key="1">
    <source>
        <dbReference type="ARBA" id="ARBA00004328"/>
    </source>
</evidence>
<dbReference type="InterPro" id="IPR051503">
    <property type="entry name" value="ComplSys_Reg/VirEntry_Med"/>
</dbReference>
<dbReference type="Gene3D" id="2.10.70.10">
    <property type="entry name" value="Complement Module, domain 1"/>
    <property type="match status" value="4"/>
</dbReference>
<keyword evidence="4" id="KW-1015">Disulfide bond</keyword>